<feature type="transmembrane region" description="Helical" evidence="14">
    <location>
        <begin position="221"/>
        <end position="241"/>
    </location>
</feature>
<evidence type="ECO:0000256" key="1">
    <source>
        <dbReference type="ARBA" id="ARBA00003198"/>
    </source>
</evidence>
<dbReference type="InterPro" id="IPR038770">
    <property type="entry name" value="Na+/solute_symporter_sf"/>
</dbReference>
<evidence type="ECO:0000256" key="14">
    <source>
        <dbReference type="SAM" id="Phobius"/>
    </source>
</evidence>
<evidence type="ECO:0000256" key="6">
    <source>
        <dbReference type="ARBA" id="ARBA00022528"/>
    </source>
</evidence>
<comment type="subcellular location">
    <subcellularLocation>
        <location evidence="3">Membrane</location>
        <topology evidence="3">Multi-pass membrane protein</topology>
    </subcellularLocation>
    <subcellularLocation>
        <location evidence="2">Plastid</location>
        <location evidence="2">Chloroplast envelope</location>
    </subcellularLocation>
</comment>
<dbReference type="FunCoup" id="A0A804JHS6">
    <property type="interactions" value="843"/>
</dbReference>
<feature type="transmembrane region" description="Helical" evidence="14">
    <location>
        <begin position="293"/>
        <end position="310"/>
    </location>
</feature>
<evidence type="ECO:0000256" key="3">
    <source>
        <dbReference type="ARBA" id="ARBA00004141"/>
    </source>
</evidence>
<organism evidence="16 17">
    <name type="scientific">Musa acuminata subsp. malaccensis</name>
    <name type="common">Wild banana</name>
    <name type="synonym">Musa malaccensis</name>
    <dbReference type="NCBI Taxonomy" id="214687"/>
    <lineage>
        <taxon>Eukaryota</taxon>
        <taxon>Viridiplantae</taxon>
        <taxon>Streptophyta</taxon>
        <taxon>Embryophyta</taxon>
        <taxon>Tracheophyta</taxon>
        <taxon>Spermatophyta</taxon>
        <taxon>Magnoliopsida</taxon>
        <taxon>Liliopsida</taxon>
        <taxon>Zingiberales</taxon>
        <taxon>Musaceae</taxon>
        <taxon>Musa</taxon>
    </lineage>
</organism>
<proteinExistence type="inferred from homology"/>
<evidence type="ECO:0000256" key="9">
    <source>
        <dbReference type="ARBA" id="ARBA00022946"/>
    </source>
</evidence>
<feature type="transmembrane region" description="Helical" evidence="14">
    <location>
        <begin position="131"/>
        <end position="148"/>
    </location>
</feature>
<gene>
    <name evidence="15" type="ORF">GSMUA_164690.1</name>
</gene>
<dbReference type="InParanoid" id="A0A804JHS6"/>
<keyword evidence="8 14" id="KW-0812">Transmembrane</keyword>
<keyword evidence="9" id="KW-0809">Transit peptide</keyword>
<reference evidence="16" key="2">
    <citation type="submission" date="2021-05" db="UniProtKB">
        <authorList>
            <consortium name="EnsemblPlants"/>
        </authorList>
    </citation>
    <scope>IDENTIFICATION</scope>
    <source>
        <strain evidence="16">subsp. malaccensis</strain>
    </source>
</reference>
<keyword evidence="5" id="KW-0813">Transport</keyword>
<name>A0A804JHS6_MUSAM</name>
<dbReference type="EMBL" id="HG996471">
    <property type="protein sequence ID" value="CAG1846681.1"/>
    <property type="molecule type" value="Genomic_DNA"/>
</dbReference>
<evidence type="ECO:0000313" key="15">
    <source>
        <dbReference type="EMBL" id="CAG1846681.1"/>
    </source>
</evidence>
<dbReference type="GO" id="GO:0009941">
    <property type="term" value="C:chloroplast envelope"/>
    <property type="evidence" value="ECO:0007669"/>
    <property type="project" value="UniProtKB-SubCell"/>
</dbReference>
<dbReference type="OMA" id="LPIMIYH"/>
<dbReference type="FunFam" id="1.20.1530.20:FF:000021">
    <property type="entry name" value="Probable sodium/metabolite cotransporter BASS4, chloroplastic"/>
    <property type="match status" value="1"/>
</dbReference>
<keyword evidence="10 14" id="KW-1133">Transmembrane helix</keyword>
<evidence type="ECO:0000256" key="7">
    <source>
        <dbReference type="ARBA" id="ARBA00022640"/>
    </source>
</evidence>
<keyword evidence="11 14" id="KW-0472">Membrane</keyword>
<feature type="transmembrane region" description="Helical" evidence="14">
    <location>
        <begin position="160"/>
        <end position="182"/>
    </location>
</feature>
<dbReference type="OrthoDB" id="188035at2759"/>
<keyword evidence="6" id="KW-0150">Chloroplast</keyword>
<evidence type="ECO:0000256" key="8">
    <source>
        <dbReference type="ARBA" id="ARBA00022692"/>
    </source>
</evidence>
<evidence type="ECO:0000256" key="13">
    <source>
        <dbReference type="ARBA" id="ARBA00076034"/>
    </source>
</evidence>
<feature type="transmembrane region" description="Helical" evidence="14">
    <location>
        <begin position="322"/>
        <end position="346"/>
    </location>
</feature>
<keyword evidence="7" id="KW-0934">Plastid</keyword>
<dbReference type="GO" id="GO:0016020">
    <property type="term" value="C:membrane"/>
    <property type="evidence" value="ECO:0007669"/>
    <property type="project" value="UniProtKB-SubCell"/>
</dbReference>
<evidence type="ECO:0000256" key="11">
    <source>
        <dbReference type="ARBA" id="ARBA00023136"/>
    </source>
</evidence>
<evidence type="ECO:0000256" key="2">
    <source>
        <dbReference type="ARBA" id="ARBA00004119"/>
    </source>
</evidence>
<evidence type="ECO:0000256" key="12">
    <source>
        <dbReference type="ARBA" id="ARBA00067138"/>
    </source>
</evidence>
<dbReference type="EnsemblPlants" id="Ma06_t18800.1">
    <property type="protein sequence ID" value="Ma06_p18800.1"/>
    <property type="gene ID" value="Ma06_g18800"/>
</dbReference>
<dbReference type="PANTHER" id="PTHR18640:SF10">
    <property type="entry name" value="SODIUM_METABOLITE COTRANSPORTER BASS4, CHLOROPLASTIC-RELATED"/>
    <property type="match status" value="1"/>
</dbReference>
<protein>
    <recommendedName>
        <fullName evidence="12">Probable sodium/metabolite cotransporter BASS4, chloroplastic</fullName>
    </recommendedName>
    <alternativeName>
        <fullName evidence="13">Bile acid-sodium symporter family protein 4</fullName>
    </alternativeName>
</protein>
<dbReference type="Gene3D" id="1.20.1530.20">
    <property type="match status" value="1"/>
</dbReference>
<accession>A0A804JHS6</accession>
<dbReference type="Gramene" id="Ma06_t18800.1">
    <property type="protein sequence ID" value="Ma06_p18800.1"/>
    <property type="gene ID" value="Ma06_g18800"/>
</dbReference>
<reference evidence="15" key="1">
    <citation type="submission" date="2021-03" db="EMBL/GenBank/DDBJ databases">
        <authorList>
            <consortium name="Genoscope - CEA"/>
            <person name="William W."/>
        </authorList>
    </citation>
    <scope>NUCLEOTIDE SEQUENCE</scope>
    <source>
        <strain evidence="15">Doubled-haploid Pahang</strain>
    </source>
</reference>
<dbReference type="AlphaFoldDB" id="A0A804JHS6"/>
<comment type="similarity">
    <text evidence="4">Belongs to the bile acid:sodium symporter (BASS) (TC 2.A.28) family.</text>
</comment>
<evidence type="ECO:0000256" key="10">
    <source>
        <dbReference type="ARBA" id="ARBA00022989"/>
    </source>
</evidence>
<dbReference type="Proteomes" id="UP000012960">
    <property type="component" value="Unplaced"/>
</dbReference>
<comment type="function">
    <text evidence="1">May function as sodium-coupled metabolite transporter across the chloroplast envelope.</text>
</comment>
<keyword evidence="17" id="KW-1185">Reference proteome</keyword>
<evidence type="ECO:0000256" key="5">
    <source>
        <dbReference type="ARBA" id="ARBA00022448"/>
    </source>
</evidence>
<evidence type="ECO:0000313" key="17">
    <source>
        <dbReference type="Proteomes" id="UP000012960"/>
    </source>
</evidence>
<feature type="transmembrane region" description="Helical" evidence="14">
    <location>
        <begin position="247"/>
        <end position="272"/>
    </location>
</feature>
<dbReference type="InterPro" id="IPR016833">
    <property type="entry name" value="Put_Na-Bile_cotransptr"/>
</dbReference>
<evidence type="ECO:0000256" key="4">
    <source>
        <dbReference type="ARBA" id="ARBA00006528"/>
    </source>
</evidence>
<feature type="transmembrane region" description="Helical" evidence="14">
    <location>
        <begin position="97"/>
        <end position="119"/>
    </location>
</feature>
<sequence>MAVAVAVAVAQRNLARWPPAVASTAAPRPRTFPFSANTIRFSANFIVPIVYPPLFAEPRPVLRLARAVGGFDQVGGSGNQSSEDSVSQKASTWAEPLLDFVATNFLPLALLSGIALGLVNPTPGCLAHKLSLSRFSTCGIFFISGIMLHSRELGAAVEAWPAGLFGLGSILLITPFFSRLVLQIQLTPHELITGLAAFCCMPTTLSSGVALTQLVGGNSALALAMTVLSNLLGILIVPFSLSKLIGAGAGISVPTAQLFKSLIMMLLVPLVIGKVIRDSSKSVAEYVDRNRRSFSMISAILLGLVPWMQVSRSRSLLLTVKPAIFAIAVGMGILLHFVLLAFNTIAVRSLSVVSGGDQSVFSKKENLRAVIIVASQKTLPVLVAVVEQLQGALGEAGLLVLPCVALHINQIIIDSFLVNWWLRRDQISAKSKEV</sequence>
<dbReference type="PANTHER" id="PTHR18640">
    <property type="entry name" value="SOLUTE CARRIER FAMILY 10 MEMBER 7"/>
    <property type="match status" value="1"/>
</dbReference>
<evidence type="ECO:0000313" key="16">
    <source>
        <dbReference type="EnsemblPlants" id="Ma06_p18800.1"/>
    </source>
</evidence>
<dbReference type="Pfam" id="PF13593">
    <property type="entry name" value="SBF_like"/>
    <property type="match status" value="1"/>
</dbReference>